<dbReference type="KEGG" id="bbae:FRD01_01345"/>
<accession>A0A5B8XQA1</accession>
<sequence length="649" mass="71603">MRFALLFALILVGCASEDESPPDESSRQVQPLIIGYNQSQIVSSSVLTFEILGTERTVAESAEIKVEGYDGVGREVSFTYFVAETDRDGDQGNIIVRMPVNTQLWPALAPSPQSIFTGSFEVDLIDEIGVLGRGRLDGQRLEAFSEFPPNLDAFSLPAAFPGQLIEVTGKNFLRPEEGATLAVVDGAVTYSNGDTREVTSAEIELVWDDSRTRAYFPLRPDVFGVQVMNFDGSVSFLNRLSSAQEFPGNALESLVFEMQPPFIATFNPDAGSRGQLIQINGRGMVPNADSDAFFGMIFRFEGTLRYDDGESLNLEGERALERSPDRVLNDSVAEMAVWYEIVERPGQLGLYDLTGLGAKPGVFEGSITPIAFDQWGEQIGEGFVGTFEVLPTKQMVHIKYLPSFSKGLEKYGVQNVEFEIRRRILEVTNRDYAMVNVEFTEDAPTQFIDFATIEIGGPDPSGENKFGYDNTCNVVTQRCKDTDNLFLADYLGGVNRNSQDEFSTPYGGVFIESFDYFSKTLNPGVIDASEDFDRVLGPFMPALGGSPVRGTEWPNGERSAQIQEAIHMIGSVVGNTISHEIGHSLGLSFFDQDRIVPRGEFHNRTPCDGCLMDSGGDRPFVERGELNGTQPPFFNPKNQEYLLEILPLP</sequence>
<protein>
    <submittedName>
        <fullName evidence="1">Uncharacterized protein</fullName>
    </submittedName>
</protein>
<dbReference type="EMBL" id="CP042467">
    <property type="protein sequence ID" value="QED25926.1"/>
    <property type="molecule type" value="Genomic_DNA"/>
</dbReference>
<gene>
    <name evidence="1" type="ORF">FRD01_01345</name>
</gene>
<keyword evidence="2" id="KW-1185">Reference proteome</keyword>
<reference evidence="1 2" key="1">
    <citation type="submission" date="2019-08" db="EMBL/GenBank/DDBJ databases">
        <authorList>
            <person name="Liang Q."/>
        </authorList>
    </citation>
    <scope>NUCLEOTIDE SEQUENCE [LARGE SCALE GENOMIC DNA]</scope>
    <source>
        <strain evidence="1 2">V1718</strain>
    </source>
</reference>
<evidence type="ECO:0000313" key="2">
    <source>
        <dbReference type="Proteomes" id="UP000321595"/>
    </source>
</evidence>
<dbReference type="Proteomes" id="UP000321595">
    <property type="component" value="Chromosome"/>
</dbReference>
<proteinExistence type="predicted"/>
<dbReference type="RefSeq" id="WP_146956923.1">
    <property type="nucleotide sequence ID" value="NZ_CP042467.1"/>
</dbReference>
<dbReference type="OrthoDB" id="5497724at2"/>
<dbReference type="AlphaFoldDB" id="A0A5B8XQA1"/>
<dbReference type="SUPFAM" id="SSF55486">
    <property type="entry name" value="Metalloproteases ('zincins'), catalytic domain"/>
    <property type="match status" value="1"/>
</dbReference>
<organism evidence="1 2">
    <name type="scientific">Microvenator marinus</name>
    <dbReference type="NCBI Taxonomy" id="2600177"/>
    <lineage>
        <taxon>Bacteria</taxon>
        <taxon>Deltaproteobacteria</taxon>
        <taxon>Bradymonadales</taxon>
        <taxon>Microvenatoraceae</taxon>
        <taxon>Microvenator</taxon>
    </lineage>
</organism>
<evidence type="ECO:0000313" key="1">
    <source>
        <dbReference type="EMBL" id="QED25926.1"/>
    </source>
</evidence>
<name>A0A5B8XQA1_9DELT</name>